<evidence type="ECO:0000256" key="3">
    <source>
        <dbReference type="ARBA" id="ARBA00023002"/>
    </source>
</evidence>
<protein>
    <submittedName>
        <fullName evidence="8">LLM class flavin-dependent oxidoreductase</fullName>
    </submittedName>
</protein>
<dbReference type="PIRSF" id="PIRSF000337">
    <property type="entry name" value="NTA_MOA"/>
    <property type="match status" value="1"/>
</dbReference>
<keyword evidence="4" id="KW-0503">Monooxygenase</keyword>
<dbReference type="Pfam" id="PF00296">
    <property type="entry name" value="Bac_luciferase"/>
    <property type="match status" value="1"/>
</dbReference>
<evidence type="ECO:0000313" key="8">
    <source>
        <dbReference type="EMBL" id="WUS54821.1"/>
    </source>
</evidence>
<evidence type="ECO:0000313" key="9">
    <source>
        <dbReference type="Proteomes" id="UP001432014"/>
    </source>
</evidence>
<evidence type="ECO:0000259" key="7">
    <source>
        <dbReference type="Pfam" id="PF00296"/>
    </source>
</evidence>
<name>A0ABZ1W1Y8_9ACTN</name>
<accession>A0ABZ1W1Y8</accession>
<dbReference type="Proteomes" id="UP001432014">
    <property type="component" value="Chromosome"/>
</dbReference>
<evidence type="ECO:0000256" key="5">
    <source>
        <dbReference type="ARBA" id="ARBA00033748"/>
    </source>
</evidence>
<dbReference type="InterPro" id="IPR051260">
    <property type="entry name" value="Diverse_substr_monoxygenases"/>
</dbReference>
<feature type="domain" description="Luciferase-like" evidence="7">
    <location>
        <begin position="28"/>
        <end position="273"/>
    </location>
</feature>
<reference evidence="8 9" key="1">
    <citation type="submission" date="2022-10" db="EMBL/GenBank/DDBJ databases">
        <title>The complete genomes of actinobacterial strains from the NBC collection.</title>
        <authorList>
            <person name="Joergensen T.S."/>
            <person name="Alvarez Arevalo M."/>
            <person name="Sterndorff E.B."/>
            <person name="Faurdal D."/>
            <person name="Vuksanovic O."/>
            <person name="Mourched A.-S."/>
            <person name="Charusanti P."/>
            <person name="Shaw S."/>
            <person name="Blin K."/>
            <person name="Weber T."/>
        </authorList>
    </citation>
    <scope>NUCLEOTIDE SEQUENCE [LARGE SCALE GENOMIC DNA]</scope>
    <source>
        <strain evidence="8 9">NBC_01247</strain>
    </source>
</reference>
<dbReference type="RefSeq" id="WP_329500651.1">
    <property type="nucleotide sequence ID" value="NZ_CP108460.1"/>
</dbReference>
<evidence type="ECO:0000256" key="1">
    <source>
        <dbReference type="ARBA" id="ARBA00022630"/>
    </source>
</evidence>
<keyword evidence="9" id="KW-1185">Reference proteome</keyword>
<evidence type="ECO:0000256" key="6">
    <source>
        <dbReference type="SAM" id="MobiDB-lite"/>
    </source>
</evidence>
<dbReference type="PANTHER" id="PTHR30011">
    <property type="entry name" value="ALKANESULFONATE MONOOXYGENASE-RELATED"/>
    <property type="match status" value="1"/>
</dbReference>
<organism evidence="8 9">
    <name type="scientific">Kitasatospora herbaricolor</name>
    <dbReference type="NCBI Taxonomy" id="68217"/>
    <lineage>
        <taxon>Bacteria</taxon>
        <taxon>Bacillati</taxon>
        <taxon>Actinomycetota</taxon>
        <taxon>Actinomycetes</taxon>
        <taxon>Kitasatosporales</taxon>
        <taxon>Streptomycetaceae</taxon>
        <taxon>Kitasatospora</taxon>
    </lineage>
</organism>
<feature type="region of interest" description="Disordered" evidence="6">
    <location>
        <begin position="181"/>
        <end position="201"/>
    </location>
</feature>
<sequence>MDVGTSLHLAVALDGAPGGEPPPAVPAPAAVWADRAAEAERGLLDLLTLDDAHAPPPGGGARPEAVQLAAALGALTRWIGIVPTVTPTHSEPFHLSTAVATLDFVTTGRAGCLVRAGLDRAEDGTSGRTPGRAEERLAETAEAVEVIRALWDSWDDDAEIRDTARGLFLDRARIRPVAHRGPRFSVRGPSVTPRPPQGQPPVLAAVRDEGTRRLAVHGADLALLDAADPDDARAQAALLRAAEAAAGRPGPPLLIFADLPVALDGDPRRAAARRPDGPGAFAGTPEALAAALPHWQAAGLDGIRLLPASVDRDLPAVTRGVVPALQARGAFRRRQEAGTLRARLGLRRPAARPGR</sequence>
<proteinExistence type="inferred from homology"/>
<gene>
    <name evidence="8" type="ORF">OG469_04415</name>
</gene>
<evidence type="ECO:0000256" key="4">
    <source>
        <dbReference type="ARBA" id="ARBA00023033"/>
    </source>
</evidence>
<evidence type="ECO:0000256" key="2">
    <source>
        <dbReference type="ARBA" id="ARBA00022643"/>
    </source>
</evidence>
<dbReference type="InterPro" id="IPR016215">
    <property type="entry name" value="NTA_MOA"/>
</dbReference>
<comment type="similarity">
    <text evidence="5">Belongs to the NtaA/SnaA/DszA monooxygenase family.</text>
</comment>
<dbReference type="InterPro" id="IPR011251">
    <property type="entry name" value="Luciferase-like_dom"/>
</dbReference>
<dbReference type="PANTHER" id="PTHR30011:SF16">
    <property type="entry name" value="C2H2 FINGER DOMAIN TRANSCRIPTION FACTOR (EUROFUNG)-RELATED"/>
    <property type="match status" value="1"/>
</dbReference>
<dbReference type="InterPro" id="IPR036661">
    <property type="entry name" value="Luciferase-like_sf"/>
</dbReference>
<dbReference type="Gene3D" id="3.20.20.30">
    <property type="entry name" value="Luciferase-like domain"/>
    <property type="match status" value="1"/>
</dbReference>
<keyword evidence="2" id="KW-0288">FMN</keyword>
<keyword evidence="1" id="KW-0285">Flavoprotein</keyword>
<dbReference type="EMBL" id="CP108482">
    <property type="protein sequence ID" value="WUS54821.1"/>
    <property type="molecule type" value="Genomic_DNA"/>
</dbReference>
<keyword evidence="3" id="KW-0560">Oxidoreductase</keyword>
<dbReference type="SUPFAM" id="SSF51679">
    <property type="entry name" value="Bacterial luciferase-like"/>
    <property type="match status" value="1"/>
</dbReference>